<gene>
    <name evidence="2" type="ORF">Q5P01_000518</name>
</gene>
<feature type="region of interest" description="Disordered" evidence="1">
    <location>
        <begin position="218"/>
        <end position="241"/>
    </location>
</feature>
<dbReference type="Proteomes" id="UP001187415">
    <property type="component" value="Unassembled WGS sequence"/>
</dbReference>
<reference evidence="2" key="1">
    <citation type="submission" date="2023-07" db="EMBL/GenBank/DDBJ databases">
        <title>Chromosome-level Genome Assembly of Striped Snakehead (Channa striata).</title>
        <authorList>
            <person name="Liu H."/>
        </authorList>
    </citation>
    <scope>NUCLEOTIDE SEQUENCE</scope>
    <source>
        <strain evidence="2">Gz</strain>
        <tissue evidence="2">Muscle</tissue>
    </source>
</reference>
<organism evidence="2 3">
    <name type="scientific">Channa striata</name>
    <name type="common">Snakehead murrel</name>
    <name type="synonym">Ophicephalus striatus</name>
    <dbReference type="NCBI Taxonomy" id="64152"/>
    <lineage>
        <taxon>Eukaryota</taxon>
        <taxon>Metazoa</taxon>
        <taxon>Chordata</taxon>
        <taxon>Craniata</taxon>
        <taxon>Vertebrata</taxon>
        <taxon>Euteleostomi</taxon>
        <taxon>Actinopterygii</taxon>
        <taxon>Neopterygii</taxon>
        <taxon>Teleostei</taxon>
        <taxon>Neoteleostei</taxon>
        <taxon>Acanthomorphata</taxon>
        <taxon>Anabantaria</taxon>
        <taxon>Anabantiformes</taxon>
        <taxon>Channoidei</taxon>
        <taxon>Channidae</taxon>
        <taxon>Channa</taxon>
    </lineage>
</organism>
<proteinExistence type="predicted"/>
<accession>A0AA88LJ05</accession>
<feature type="region of interest" description="Disordered" evidence="1">
    <location>
        <begin position="38"/>
        <end position="71"/>
    </location>
</feature>
<feature type="region of interest" description="Disordered" evidence="1">
    <location>
        <begin position="360"/>
        <end position="480"/>
    </location>
</feature>
<dbReference type="AlphaFoldDB" id="A0AA88LJ05"/>
<comment type="caution">
    <text evidence="2">The sequence shown here is derived from an EMBL/GenBank/DDBJ whole genome shotgun (WGS) entry which is preliminary data.</text>
</comment>
<feature type="compositionally biased region" description="Basic and acidic residues" evidence="1">
    <location>
        <begin position="395"/>
        <end position="411"/>
    </location>
</feature>
<feature type="compositionally biased region" description="Low complexity" evidence="1">
    <location>
        <begin position="122"/>
        <end position="137"/>
    </location>
</feature>
<name>A0AA88LJ05_CHASR</name>
<evidence type="ECO:0000256" key="1">
    <source>
        <dbReference type="SAM" id="MobiDB-lite"/>
    </source>
</evidence>
<evidence type="ECO:0000313" key="3">
    <source>
        <dbReference type="Proteomes" id="UP001187415"/>
    </source>
</evidence>
<evidence type="ECO:0000313" key="2">
    <source>
        <dbReference type="EMBL" id="KAK2814390.1"/>
    </source>
</evidence>
<protein>
    <submittedName>
        <fullName evidence="2">Uncharacterized protein</fullName>
    </submittedName>
</protein>
<keyword evidence="3" id="KW-1185">Reference proteome</keyword>
<feature type="compositionally biased region" description="Low complexity" evidence="1">
    <location>
        <begin position="429"/>
        <end position="441"/>
    </location>
</feature>
<dbReference type="EMBL" id="JAUPFM010000050">
    <property type="protein sequence ID" value="KAK2814390.1"/>
    <property type="molecule type" value="Genomic_DNA"/>
</dbReference>
<sequence>MFAPLSCAPGPLSSSLLRPPAGSRLATAQLIFSKSAFSRGQGCPQRLEWSNEEPLPQGDGAPEPPPLRRVRPARDERVWALGSPSSRKTSLLSVWRTRPHGAREPESRVGEQVRVQVQGCVRGRSRSGGAAAATSRALSPPSTGPAPRELVSPRWTATAEALRIERRADPLPPQTDRRLSLIALRDRVRVLRRRLQDTRDEAVPGAGAVQAVGRVGRVLPPSRTPTRARFRRGEERHPRRRRLSTRLHRDGLSSRARVFVEDRHAPGVRPGLSRRNPTHARAAGHGGTQRLGVDFTPFTRASRRRRRLDLRDLVPLDPARCRRDERPAAELPPARGGAAGPTHLPTRLSPASTLREMIRLPPASRPAKTNAGVEASSERRVAIVPKARGEEEDGAEARGKRGEARGRDASRRGHGRNGSPRHSCAQNRAATGAPAAGVVVEPAEESPRREDFGGGARQRSAHAARIHRSPEYHAEAAPEGLRTNKHIFDRSGVFAPRTMDGLRLPS</sequence>
<feature type="region of interest" description="Disordered" evidence="1">
    <location>
        <begin position="266"/>
        <end position="298"/>
    </location>
</feature>
<feature type="region of interest" description="Disordered" evidence="1">
    <location>
        <begin position="321"/>
        <end position="348"/>
    </location>
</feature>
<feature type="region of interest" description="Disordered" evidence="1">
    <location>
        <begin position="122"/>
        <end position="150"/>
    </location>
</feature>